<feature type="transmembrane region" description="Helical" evidence="7">
    <location>
        <begin position="15"/>
        <end position="34"/>
    </location>
</feature>
<feature type="transmembrane region" description="Helical" evidence="7">
    <location>
        <begin position="303"/>
        <end position="324"/>
    </location>
</feature>
<dbReference type="Gene3D" id="1.20.1640.10">
    <property type="entry name" value="Multidrug efflux transporter AcrB transmembrane domain"/>
    <property type="match status" value="2"/>
</dbReference>
<evidence type="ECO:0000256" key="7">
    <source>
        <dbReference type="SAM" id="Phobius"/>
    </source>
</evidence>
<dbReference type="InterPro" id="IPR050545">
    <property type="entry name" value="Mycobact_MmpL"/>
</dbReference>
<accession>A0A1G9J5B0</accession>
<comment type="subcellular location">
    <subcellularLocation>
        <location evidence="1">Cell membrane</location>
        <topology evidence="1">Multi-pass membrane protein</topology>
    </subcellularLocation>
</comment>
<gene>
    <name evidence="9" type="ORF">SAMN04488242_1043</name>
</gene>
<feature type="transmembrane region" description="Helical" evidence="7">
    <location>
        <begin position="606"/>
        <end position="632"/>
    </location>
</feature>
<dbReference type="SUPFAM" id="SSF82866">
    <property type="entry name" value="Multidrug efflux transporter AcrB transmembrane domain"/>
    <property type="match status" value="2"/>
</dbReference>
<evidence type="ECO:0000313" key="10">
    <source>
        <dbReference type="Proteomes" id="UP000199475"/>
    </source>
</evidence>
<organism evidence="9 10">
    <name type="scientific">Tessaracoccus oleiagri</name>
    <dbReference type="NCBI Taxonomy" id="686624"/>
    <lineage>
        <taxon>Bacteria</taxon>
        <taxon>Bacillati</taxon>
        <taxon>Actinomycetota</taxon>
        <taxon>Actinomycetes</taxon>
        <taxon>Propionibacteriales</taxon>
        <taxon>Propionibacteriaceae</taxon>
        <taxon>Tessaracoccus</taxon>
    </lineage>
</organism>
<feature type="transmembrane region" description="Helical" evidence="7">
    <location>
        <begin position="172"/>
        <end position="190"/>
    </location>
</feature>
<keyword evidence="10" id="KW-1185">Reference proteome</keyword>
<dbReference type="EMBL" id="FNGP01000002">
    <property type="protein sequence ID" value="SDL32718.1"/>
    <property type="molecule type" value="Genomic_DNA"/>
</dbReference>
<feature type="transmembrane region" description="Helical" evidence="7">
    <location>
        <begin position="506"/>
        <end position="525"/>
    </location>
</feature>
<feature type="transmembrane region" description="Helical" evidence="7">
    <location>
        <begin position="270"/>
        <end position="291"/>
    </location>
</feature>
<protein>
    <submittedName>
        <fullName evidence="9">Putative drug exporter of the RND superfamily</fullName>
    </submittedName>
</protein>
<dbReference type="OrthoDB" id="2365435at2"/>
<dbReference type="InterPro" id="IPR000731">
    <property type="entry name" value="SSD"/>
</dbReference>
<feature type="domain" description="SSD" evidence="8">
    <location>
        <begin position="229"/>
        <end position="324"/>
    </location>
</feature>
<feature type="transmembrane region" description="Helical" evidence="7">
    <location>
        <begin position="229"/>
        <end position="249"/>
    </location>
</feature>
<feature type="transmembrane region" description="Helical" evidence="7">
    <location>
        <begin position="564"/>
        <end position="586"/>
    </location>
</feature>
<dbReference type="PROSITE" id="PS50156">
    <property type="entry name" value="SSD"/>
    <property type="match status" value="2"/>
</dbReference>
<keyword evidence="5 7" id="KW-1133">Transmembrane helix</keyword>
<proteinExistence type="inferred from homology"/>
<dbReference type="InterPro" id="IPR004869">
    <property type="entry name" value="MMPL_dom"/>
</dbReference>
<dbReference type="GO" id="GO:0005886">
    <property type="term" value="C:plasma membrane"/>
    <property type="evidence" value="ECO:0007669"/>
    <property type="project" value="UniProtKB-SubCell"/>
</dbReference>
<sequence length="695" mass="71090">MNQRDGLLPIVRGRVPWLVLLVALVGSLAVIGLGSATSERTSESAPAGSESRRAAEIAAGLPGSDLAPVLLLAHREEGLTDADLAFLSGAAERVALEVRSDPGRPAVSSDGEAVMLPIMMSAELPSQELAEAVTGVREAARSEPVPEGLEFFVTGGPAFGADTVLAFEGADVTLLVVTIGIVAVLLLVTYRSPILSLVPLAVVALADQAATVVSTRVAGALELQLDGGIVSVLVFGAGTNYALLMVSRYREELRREADHRVALSRAWRGSMPAILASNLTVVVALLSLLLAEQPASRGLSVTSAAGLLIALAFVTLALPAALALGGRGVFWPFVPRVGDGAGGATSGPWHAVARSVARRPVSVLVVSLLVLGFLATGGLVGTRVGLAQDEQFRVPSESGAGLAVLSEHFPPGESAPLSLVVPAAETGKVLAAVEGVDGVLRVHPVGEASDSWQRVSAVLEAAPGTERAGELVATVRAAVRDVSPETLVGGPMAEDLDAAEAARGDLFTVVPLVLLVSLVVLAALVRSVVAPVVLLLVNALSAVAAIGAGAWLGREWFGFPALDLLVPLLGFLFLVALGIDYTIFLVHRARQEARVHGTVDGMVRAVGATGVVITSAGVVLAAVFAALGVLPLVTLGQLGVIVGLGVLLDTLLVRTVVVPAVFALVGDAMWWPGSLRRVPPTTQDALAAAAPAARE</sequence>
<evidence type="ECO:0000256" key="4">
    <source>
        <dbReference type="ARBA" id="ARBA00022692"/>
    </source>
</evidence>
<feature type="transmembrane region" description="Helical" evidence="7">
    <location>
        <begin position="638"/>
        <end position="666"/>
    </location>
</feature>
<dbReference type="PANTHER" id="PTHR33406">
    <property type="entry name" value="MEMBRANE PROTEIN MJ1562-RELATED"/>
    <property type="match status" value="1"/>
</dbReference>
<name>A0A1G9J5B0_9ACTN</name>
<evidence type="ECO:0000256" key="3">
    <source>
        <dbReference type="ARBA" id="ARBA00022475"/>
    </source>
</evidence>
<keyword evidence="3" id="KW-1003">Cell membrane</keyword>
<evidence type="ECO:0000256" key="2">
    <source>
        <dbReference type="ARBA" id="ARBA00010157"/>
    </source>
</evidence>
<reference evidence="9 10" key="1">
    <citation type="submission" date="2016-10" db="EMBL/GenBank/DDBJ databases">
        <authorList>
            <person name="de Groot N.N."/>
        </authorList>
    </citation>
    <scope>NUCLEOTIDE SEQUENCE [LARGE SCALE GENOMIC DNA]</scope>
    <source>
        <strain evidence="9 10">CGMCC 1.9159</strain>
    </source>
</reference>
<keyword evidence="4 7" id="KW-0812">Transmembrane</keyword>
<evidence type="ECO:0000259" key="8">
    <source>
        <dbReference type="PROSITE" id="PS50156"/>
    </source>
</evidence>
<evidence type="ECO:0000256" key="6">
    <source>
        <dbReference type="ARBA" id="ARBA00023136"/>
    </source>
</evidence>
<dbReference type="Proteomes" id="UP000199475">
    <property type="component" value="Unassembled WGS sequence"/>
</dbReference>
<feature type="transmembrane region" description="Helical" evidence="7">
    <location>
        <begin position="361"/>
        <end position="380"/>
    </location>
</feature>
<comment type="similarity">
    <text evidence="2">Belongs to the resistance-nodulation-cell division (RND) (TC 2.A.6) family. MmpL subfamily.</text>
</comment>
<evidence type="ECO:0000256" key="1">
    <source>
        <dbReference type="ARBA" id="ARBA00004651"/>
    </source>
</evidence>
<evidence type="ECO:0000256" key="5">
    <source>
        <dbReference type="ARBA" id="ARBA00022989"/>
    </source>
</evidence>
<dbReference type="STRING" id="686624.SAMN04488242_1043"/>
<dbReference type="RefSeq" id="WP_093249651.1">
    <property type="nucleotide sequence ID" value="NZ_FNGP01000002.1"/>
</dbReference>
<feature type="domain" description="SSD" evidence="8">
    <location>
        <begin position="535"/>
        <end position="663"/>
    </location>
</feature>
<dbReference type="AlphaFoldDB" id="A0A1G9J5B0"/>
<evidence type="ECO:0000313" key="9">
    <source>
        <dbReference type="EMBL" id="SDL32718.1"/>
    </source>
</evidence>
<feature type="transmembrane region" description="Helical" evidence="7">
    <location>
        <begin position="532"/>
        <end position="552"/>
    </location>
</feature>
<dbReference type="PANTHER" id="PTHR33406:SF6">
    <property type="entry name" value="MEMBRANE PROTEIN YDGH-RELATED"/>
    <property type="match status" value="1"/>
</dbReference>
<keyword evidence="6 7" id="KW-0472">Membrane</keyword>
<dbReference type="Pfam" id="PF03176">
    <property type="entry name" value="MMPL"/>
    <property type="match status" value="2"/>
</dbReference>